<dbReference type="AlphaFoldDB" id="A0A0A9Y7H1"/>
<evidence type="ECO:0000313" key="2">
    <source>
        <dbReference type="EMBL" id="JAG27038.1"/>
    </source>
</evidence>
<dbReference type="PANTHER" id="PTHR42648:SF19">
    <property type="entry name" value="RNA-DIRECTED DNA POLYMERASE"/>
    <property type="match status" value="1"/>
</dbReference>
<dbReference type="InterPro" id="IPR036397">
    <property type="entry name" value="RNaseH_sf"/>
</dbReference>
<dbReference type="SUPFAM" id="SSF53098">
    <property type="entry name" value="Ribonuclease H-like"/>
    <property type="match status" value="1"/>
</dbReference>
<accession>A0A0A9Y7H1</accession>
<proteinExistence type="predicted"/>
<organism evidence="2">
    <name type="scientific">Lygus hesperus</name>
    <name type="common">Western plant bug</name>
    <dbReference type="NCBI Taxonomy" id="30085"/>
    <lineage>
        <taxon>Eukaryota</taxon>
        <taxon>Metazoa</taxon>
        <taxon>Ecdysozoa</taxon>
        <taxon>Arthropoda</taxon>
        <taxon>Hexapoda</taxon>
        <taxon>Insecta</taxon>
        <taxon>Pterygota</taxon>
        <taxon>Neoptera</taxon>
        <taxon>Paraneoptera</taxon>
        <taxon>Hemiptera</taxon>
        <taxon>Heteroptera</taxon>
        <taxon>Panheteroptera</taxon>
        <taxon>Cimicomorpha</taxon>
        <taxon>Miridae</taxon>
        <taxon>Mirini</taxon>
        <taxon>Lygus</taxon>
    </lineage>
</organism>
<dbReference type="InterPro" id="IPR039537">
    <property type="entry name" value="Retrotran_Ty1/copia-like"/>
</dbReference>
<dbReference type="GO" id="GO:0003676">
    <property type="term" value="F:nucleic acid binding"/>
    <property type="evidence" value="ECO:0007669"/>
    <property type="project" value="InterPro"/>
</dbReference>
<reference evidence="2" key="2">
    <citation type="submission" date="2014-07" db="EMBL/GenBank/DDBJ databases">
        <authorList>
            <person name="Hull J."/>
        </authorList>
    </citation>
    <scope>NUCLEOTIDE SEQUENCE</scope>
</reference>
<name>A0A0A9Y7H1_LYGHE</name>
<dbReference type="InterPro" id="IPR012337">
    <property type="entry name" value="RNaseH-like_sf"/>
</dbReference>
<dbReference type="GO" id="GO:0015074">
    <property type="term" value="P:DNA integration"/>
    <property type="evidence" value="ECO:0007669"/>
    <property type="project" value="InterPro"/>
</dbReference>
<dbReference type="PANTHER" id="PTHR42648">
    <property type="entry name" value="TRANSPOSASE, PUTATIVE-RELATED"/>
    <property type="match status" value="1"/>
</dbReference>
<dbReference type="EMBL" id="GBHO01016566">
    <property type="protein sequence ID" value="JAG27038.1"/>
    <property type="molecule type" value="Transcribed_RNA"/>
</dbReference>
<dbReference type="Gene3D" id="3.30.420.10">
    <property type="entry name" value="Ribonuclease H-like superfamily/Ribonuclease H"/>
    <property type="match status" value="1"/>
</dbReference>
<dbReference type="InterPro" id="IPR001584">
    <property type="entry name" value="Integrase_cat-core"/>
</dbReference>
<protein>
    <submittedName>
        <fullName evidence="2">Copia protein</fullName>
    </submittedName>
</protein>
<dbReference type="PROSITE" id="PS50994">
    <property type="entry name" value="INTEGRASE"/>
    <property type="match status" value="1"/>
</dbReference>
<reference evidence="2" key="1">
    <citation type="journal article" date="2014" name="PLoS ONE">
        <title>Transcriptome-Based Identification of ABC Transporters in the Western Tarnished Plant Bug Lygus hesperus.</title>
        <authorList>
            <person name="Hull J.J."/>
            <person name="Chaney K."/>
            <person name="Geib S.M."/>
            <person name="Fabrick J.A."/>
            <person name="Brent C.S."/>
            <person name="Walsh D."/>
            <person name="Lavine L.C."/>
        </authorList>
    </citation>
    <scope>NUCLEOTIDE SEQUENCE</scope>
</reference>
<evidence type="ECO:0000259" key="1">
    <source>
        <dbReference type="PROSITE" id="PS50994"/>
    </source>
</evidence>
<sequence length="124" mass="14445">MVPFQSLTFDQKPVLEVVTTDIEGPLSPPTFDGKRYCVLFVDHYSHFAHVYLIETKSEFYDKMLQYEALVSAMFASKIFRLKCDNGYVSDRFKHLCMSKGIQIDYTILRNPEQNGTQRGDTKRF</sequence>
<feature type="domain" description="Integrase catalytic" evidence="1">
    <location>
        <begin position="9"/>
        <end position="124"/>
    </location>
</feature>
<gene>
    <name evidence="2" type="primary">GIP_149</name>
    <name evidence="2" type="ORF">CM83_22358</name>
</gene>